<evidence type="ECO:0000256" key="6">
    <source>
        <dbReference type="HAMAP-Rule" id="MF_01871"/>
    </source>
</evidence>
<dbReference type="PANTHER" id="PTHR38344:SF1">
    <property type="entry name" value="INORGANIC CARBON TRANSPORTER SUBUNIT DABA-RELATED"/>
    <property type="match status" value="1"/>
</dbReference>
<gene>
    <name evidence="6" type="primary">dabA</name>
    <name evidence="7" type="ORF">J0I24_09020</name>
</gene>
<keyword evidence="1 6" id="KW-0813">Transport</keyword>
<evidence type="ECO:0000256" key="5">
    <source>
        <dbReference type="ARBA" id="ARBA00023136"/>
    </source>
</evidence>
<dbReference type="AlphaFoldDB" id="A0A8I1MXL8"/>
<evidence type="ECO:0000256" key="4">
    <source>
        <dbReference type="ARBA" id="ARBA00022833"/>
    </source>
</evidence>
<dbReference type="EMBL" id="JAFKMR010000017">
    <property type="protein sequence ID" value="MBN8744436.1"/>
    <property type="molecule type" value="Genomic_DNA"/>
</dbReference>
<comment type="function">
    <text evidence="6">Part of an energy-coupled inorganic carbon pump.</text>
</comment>
<dbReference type="GO" id="GO:0005886">
    <property type="term" value="C:plasma membrane"/>
    <property type="evidence" value="ECO:0007669"/>
    <property type="project" value="UniProtKB-SubCell"/>
</dbReference>
<evidence type="ECO:0000313" key="7">
    <source>
        <dbReference type="EMBL" id="MBN8744436.1"/>
    </source>
</evidence>
<evidence type="ECO:0000313" key="8">
    <source>
        <dbReference type="Proteomes" id="UP000664800"/>
    </source>
</evidence>
<dbReference type="HAMAP" id="MF_01871">
    <property type="entry name" value="DabA"/>
    <property type="match status" value="1"/>
</dbReference>
<keyword evidence="6" id="KW-0997">Cell inner membrane</keyword>
<evidence type="ECO:0000256" key="3">
    <source>
        <dbReference type="ARBA" id="ARBA00022723"/>
    </source>
</evidence>
<keyword evidence="3 6" id="KW-0479">Metal-binding</keyword>
<evidence type="ECO:0000256" key="1">
    <source>
        <dbReference type="ARBA" id="ARBA00022448"/>
    </source>
</evidence>
<dbReference type="InterPro" id="IPR018752">
    <property type="entry name" value="DabA"/>
</dbReference>
<feature type="binding site" evidence="6">
    <location>
        <position position="523"/>
    </location>
    <ligand>
        <name>Zn(2+)</name>
        <dbReference type="ChEBI" id="CHEBI:29105"/>
    </ligand>
</feature>
<protein>
    <recommendedName>
        <fullName evidence="6">Probable inorganic carbon transporter subunit DabA</fullName>
    </recommendedName>
</protein>
<sequence>MNLADMPTLMAPTLSIDPQIDAACGRIAPLWPLKNFVAVNPFFGLRDHDFQSASDLLARVMGTSLYMPRTYFQEQVAQGRIGSKDIRQAIRLCGSTLSLEDVQEALATDRPQPRMGMATVSDLLDKVEGGLWTRFVVERISMHCAAYFDIGQAVIPMPYRHQSLFAAWRETATIDQSPALMGLRGLRAAIAEVPHAPRDAIAWAVEKLDIPAEATERYLHAALLSVGGWAAWTRYLKWQAELSGQTDASIVDLLAIRLVWDVLLFQEKGSAALQARWREMLAASMRAPSAKRRAAAEVDRILLSAMEIGFQNSVLAALKEAQRPQPLPTRPAVQAAFCIDVRSEIFRRSLEIVAPSIQTIGFAGFFGIFIEVVPLGADCGHSHVPILFTPSYCLQEQGGDETDQLRQQRRARLKWAKVWKGFKFSASSCFSFVESAGLTYAPKLLSDSMGWSRPVPDPKTQGIGRKRALALSPSLLPKTSDACCSHHGATGIPQDQRVENAERILRAMGLTGPFARLVLLVGHGSSSVNNPHATSLDCGACAGQTGEASAKVVAALFNDKQVRVELARRGILIPEDTCFLAALHDTTTDIVQVFDAHAVPHDLAPDLANLERALEQAGDLTRMQRAASMGIDAMTDRDVAQHVQARSRDWSQVRPEWALANNAAFIAAPRFRTRGADLGGRAFLHDYVWKNDVDFKVLELIMTAPMVVANWINMQYYGSVVDNSRFGSGNKVLHNVVGGAIGVLEGNGGDLRVGLPLQSLHDGSRWMHEPLRLSVYLEAPAEAIDNIIARHEMIRQLVDNKWLHIFRIDESAEVIRRLVTEDGYCWQPVSLESEKSMTAQSSFQTALCP</sequence>
<proteinExistence type="inferred from homology"/>
<dbReference type="RefSeq" id="WP_276730227.1">
    <property type="nucleotide sequence ID" value="NZ_JAFKMR010000017.1"/>
</dbReference>
<feature type="binding site" evidence="6">
    <location>
        <position position="538"/>
    </location>
    <ligand>
        <name>Zn(2+)</name>
        <dbReference type="ChEBI" id="CHEBI:29105"/>
    </ligand>
</feature>
<reference evidence="7" key="1">
    <citation type="submission" date="2021-02" db="EMBL/GenBank/DDBJ databases">
        <title>Thiocyanate and organic carbon inputs drive convergent selection for specific autotrophic Afipia and Thiobacillus strains within complex microbiomes.</title>
        <authorList>
            <person name="Huddy R.J."/>
            <person name="Sachdeva R."/>
            <person name="Kadzinga F."/>
            <person name="Kantor R.S."/>
            <person name="Harrison S.T.L."/>
            <person name="Banfield J.F."/>
        </authorList>
    </citation>
    <scope>NUCLEOTIDE SEQUENCE</scope>
    <source>
        <strain evidence="7">SCN18_13_7_16_R3_B_64_19</strain>
    </source>
</reference>
<dbReference type="Pfam" id="PF10070">
    <property type="entry name" value="DabA"/>
    <property type="match status" value="1"/>
</dbReference>
<comment type="caution">
    <text evidence="7">The sequence shown here is derived from an EMBL/GenBank/DDBJ whole genome shotgun (WGS) entry which is preliminary data.</text>
</comment>
<dbReference type="PANTHER" id="PTHR38344">
    <property type="entry name" value="UPF0753 PROTEIN AQ_863"/>
    <property type="match status" value="1"/>
</dbReference>
<dbReference type="GO" id="GO:0008270">
    <property type="term" value="F:zinc ion binding"/>
    <property type="evidence" value="ECO:0007669"/>
    <property type="project" value="UniProtKB-UniRule"/>
</dbReference>
<name>A0A8I1MXL8_THIA3</name>
<dbReference type="Proteomes" id="UP000664800">
    <property type="component" value="Unassembled WGS sequence"/>
</dbReference>
<feature type="binding site" evidence="6">
    <location>
        <position position="340"/>
    </location>
    <ligand>
        <name>Zn(2+)</name>
        <dbReference type="ChEBI" id="CHEBI:29105"/>
    </ligand>
</feature>
<comment type="cofactor">
    <cofactor evidence="6">
        <name>Zn(2+)</name>
        <dbReference type="ChEBI" id="CHEBI:29105"/>
    </cofactor>
</comment>
<keyword evidence="5 6" id="KW-0472">Membrane</keyword>
<keyword evidence="2 6" id="KW-1003">Cell membrane</keyword>
<feature type="binding site" evidence="6">
    <location>
        <position position="338"/>
    </location>
    <ligand>
        <name>Zn(2+)</name>
        <dbReference type="ChEBI" id="CHEBI:29105"/>
    </ligand>
</feature>
<comment type="similarity">
    <text evidence="6">Belongs to the inorganic carbon transporter (TC 9.A.2) DabA family.</text>
</comment>
<comment type="subcellular location">
    <subcellularLocation>
        <location evidence="6">Cell inner membrane</location>
        <topology evidence="6">Peripheral membrane protein</topology>
    </subcellularLocation>
</comment>
<accession>A0A8I1MXL8</accession>
<keyword evidence="4 6" id="KW-0862">Zinc</keyword>
<organism evidence="7 8">
    <name type="scientific">Thiomonas arsenitoxydans (strain DSM 22701 / CIP 110005 / 3As)</name>
    <dbReference type="NCBI Taxonomy" id="426114"/>
    <lineage>
        <taxon>Bacteria</taxon>
        <taxon>Pseudomonadati</taxon>
        <taxon>Pseudomonadota</taxon>
        <taxon>Betaproteobacteria</taxon>
        <taxon>Burkholderiales</taxon>
        <taxon>Thiomonas</taxon>
    </lineage>
</organism>
<evidence type="ECO:0000256" key="2">
    <source>
        <dbReference type="ARBA" id="ARBA00022475"/>
    </source>
</evidence>
<comment type="subunit">
    <text evidence="6">Forms a complex with DabB.</text>
</comment>